<feature type="domain" description="Histone deacetylase" evidence="1">
    <location>
        <begin position="21"/>
        <end position="295"/>
    </location>
</feature>
<dbReference type="PANTHER" id="PTHR10625">
    <property type="entry name" value="HISTONE DEACETYLASE HDAC1-RELATED"/>
    <property type="match status" value="1"/>
</dbReference>
<evidence type="ECO:0000259" key="1">
    <source>
        <dbReference type="Pfam" id="PF00850"/>
    </source>
</evidence>
<accession>Q9YG09</accession>
<evidence type="ECO:0000313" key="3">
    <source>
        <dbReference type="Proteomes" id="UP000002518"/>
    </source>
</evidence>
<dbReference type="Gene3D" id="3.40.800.20">
    <property type="entry name" value="Histone deacetylase domain"/>
    <property type="match status" value="1"/>
</dbReference>
<dbReference type="CDD" id="cd10001">
    <property type="entry name" value="HDAC_classII_APAH"/>
    <property type="match status" value="1"/>
</dbReference>
<organism evidence="2 3">
    <name type="scientific">Aeropyrum pernix (strain ATCC 700893 / DSM 11879 / JCM 9820 / NBRC 100138 / K1)</name>
    <dbReference type="NCBI Taxonomy" id="272557"/>
    <lineage>
        <taxon>Archaea</taxon>
        <taxon>Thermoproteota</taxon>
        <taxon>Thermoprotei</taxon>
        <taxon>Desulfurococcales</taxon>
        <taxon>Desulfurococcaceae</taxon>
        <taxon>Aeropyrum</taxon>
    </lineage>
</organism>
<name>Q9YG09_AERPE</name>
<dbReference type="InterPro" id="IPR037138">
    <property type="entry name" value="His_deacetylse_dom_sf"/>
</dbReference>
<dbReference type="GO" id="GO:0040029">
    <property type="term" value="P:epigenetic regulation of gene expression"/>
    <property type="evidence" value="ECO:0007669"/>
    <property type="project" value="TreeGrafter"/>
</dbReference>
<sequence length="366" mass="39585">MVLKIVYHEDFLKHSPDPYDHPENPSRLVEAVRGLEESGVYKHLEAVTPPVGDVGLYTRVHSPAYLRHVLSTAESGLDWLDPDTYVGPGTLVALKRLGGASVEVYNIVRSGGEALLLGRPPGHHAGIRGRALGAPTAGFCIVNTAALIARMLSEQGKTVILDFDLHHGNGTQEIFYDDPDVYHVDVHQDPTTIYPGTGFPEDIGEGDAKGTKINIILPPNSGDDIYVSAARLALGILERLEPDYIVVSAGFDAYRGDNAFTVMRGGTAMYYLIGSELSRMARRGVAAVLEGGYGVGLRRALPAFAAGLANLENPYPDTEEESPPSVKRMYVAGLKRLAAAIKGLNRVVEEAVLEELERGGWEKRYG</sequence>
<dbReference type="eggNOG" id="arCOG00324">
    <property type="taxonomic scope" value="Archaea"/>
</dbReference>
<dbReference type="GO" id="GO:0004407">
    <property type="term" value="F:histone deacetylase activity"/>
    <property type="evidence" value="ECO:0007669"/>
    <property type="project" value="TreeGrafter"/>
</dbReference>
<dbReference type="InterPro" id="IPR023696">
    <property type="entry name" value="Ureohydrolase_dom_sf"/>
</dbReference>
<dbReference type="KEGG" id="ape:APE_0092.1"/>
<reference evidence="2 3" key="1">
    <citation type="journal article" date="1999" name="DNA Res.">
        <title>Complete genome sequence of an aerobic hyper-thermophilic crenarchaeon, Aeropyrum pernix K1.</title>
        <authorList>
            <person name="Kawarabayasi Y."/>
            <person name="Hino Y."/>
            <person name="Horikawa H."/>
            <person name="Yamazaki S."/>
            <person name="Haikawa Y."/>
            <person name="Jin-no K."/>
            <person name="Takahashi M."/>
            <person name="Sekine M."/>
            <person name="Baba S."/>
            <person name="Ankai A."/>
            <person name="Kosugi H."/>
            <person name="Hosoyama A."/>
            <person name="Fukui S."/>
            <person name="Nagai Y."/>
            <person name="Nishijima K."/>
            <person name="Nakazawa H."/>
            <person name="Takamiya M."/>
            <person name="Masuda S."/>
            <person name="Funahashi T."/>
            <person name="Tanaka T."/>
            <person name="Kudoh Y."/>
            <person name="Yamazaki J."/>
            <person name="Kushida N."/>
            <person name="Oguchi A."/>
            <person name="Aoki K."/>
            <person name="Kubota K."/>
            <person name="Nakamura Y."/>
            <person name="Nomura N."/>
            <person name="Sako Y."/>
            <person name="Kikuchi H."/>
        </authorList>
    </citation>
    <scope>NUCLEOTIDE SEQUENCE [LARGE SCALE GENOMIC DNA]</scope>
    <source>
        <strain evidence="3">ATCC 700893 / DSM 11879 / JCM 9820 / NBRC 100138 / K1</strain>
    </source>
</reference>
<dbReference type="Proteomes" id="UP000002518">
    <property type="component" value="Chromosome"/>
</dbReference>
<proteinExistence type="predicted"/>
<evidence type="ECO:0000313" key="2">
    <source>
        <dbReference type="EMBL" id="BAA79001.2"/>
    </source>
</evidence>
<dbReference type="RefSeq" id="WP_010865483.1">
    <property type="nucleotide sequence ID" value="NC_000854.2"/>
</dbReference>
<dbReference type="PRINTS" id="PR01270">
    <property type="entry name" value="HDASUPER"/>
</dbReference>
<dbReference type="SUPFAM" id="SSF52768">
    <property type="entry name" value="Arginase/deacetylase"/>
    <property type="match status" value="1"/>
</dbReference>
<dbReference type="GeneID" id="1445539"/>
<dbReference type="PIR" id="G72762">
    <property type="entry name" value="G72762"/>
</dbReference>
<dbReference type="PATRIC" id="fig|272557.25.peg.59"/>
<dbReference type="AlphaFoldDB" id="Q9YG09"/>
<dbReference type="InterPro" id="IPR023801">
    <property type="entry name" value="His_deacetylse_dom"/>
</dbReference>
<dbReference type="Pfam" id="PF00850">
    <property type="entry name" value="Hist_deacetyl"/>
    <property type="match status" value="1"/>
</dbReference>
<gene>
    <name evidence="2" type="ordered locus">APE_0092.1</name>
</gene>
<dbReference type="STRING" id="272557.APE_0092.1"/>
<keyword evidence="3" id="KW-1185">Reference proteome</keyword>
<dbReference type="EnsemblBacteria" id="BAA79001">
    <property type="protein sequence ID" value="BAA79001"/>
    <property type="gene ID" value="APE_0092.1"/>
</dbReference>
<dbReference type="PANTHER" id="PTHR10625:SF10">
    <property type="entry name" value="HISTONE DEACETYLASE HDAC1"/>
    <property type="match status" value="1"/>
</dbReference>
<dbReference type="InterPro" id="IPR000286">
    <property type="entry name" value="HDACs"/>
</dbReference>
<protein>
    <recommendedName>
        <fullName evidence="1">Histone deacetylase domain-containing protein</fullName>
    </recommendedName>
</protein>
<dbReference type="EMBL" id="BA000002">
    <property type="protein sequence ID" value="BAA79001.2"/>
    <property type="molecule type" value="Genomic_DNA"/>
</dbReference>